<keyword evidence="3" id="KW-1185">Reference proteome</keyword>
<proteinExistence type="predicted"/>
<gene>
    <name evidence="2" type="ORF">G6011_06936</name>
</gene>
<organism evidence="2 3">
    <name type="scientific">Alternaria panax</name>
    <dbReference type="NCBI Taxonomy" id="48097"/>
    <lineage>
        <taxon>Eukaryota</taxon>
        <taxon>Fungi</taxon>
        <taxon>Dikarya</taxon>
        <taxon>Ascomycota</taxon>
        <taxon>Pezizomycotina</taxon>
        <taxon>Dothideomycetes</taxon>
        <taxon>Pleosporomycetidae</taxon>
        <taxon>Pleosporales</taxon>
        <taxon>Pleosporineae</taxon>
        <taxon>Pleosporaceae</taxon>
        <taxon>Alternaria</taxon>
        <taxon>Alternaria sect. Panax</taxon>
    </lineage>
</organism>
<dbReference type="EMBL" id="JAANER010000010">
    <property type="protein sequence ID" value="KAG9185605.1"/>
    <property type="molecule type" value="Genomic_DNA"/>
</dbReference>
<feature type="region of interest" description="Disordered" evidence="1">
    <location>
        <begin position="114"/>
        <end position="138"/>
    </location>
</feature>
<evidence type="ECO:0000256" key="1">
    <source>
        <dbReference type="SAM" id="MobiDB-lite"/>
    </source>
</evidence>
<evidence type="ECO:0000313" key="2">
    <source>
        <dbReference type="EMBL" id="KAG9185605.1"/>
    </source>
</evidence>
<sequence length="138" mass="15723">MTSNIHHIDATILRINSQPSQSELYPHFYRKVNGQLFDPLHPTQPEKVYATILDLNGNPIDRNKPYPVLHRTASGHLFQPKTPAVGNDEEMYVYPNKDPAKEEVDERRAIECRKMELGKMKGRDAGPDDLRGKSSRGD</sequence>
<dbReference type="Proteomes" id="UP001199106">
    <property type="component" value="Unassembled WGS sequence"/>
</dbReference>
<accession>A0AAD4F944</accession>
<comment type="caution">
    <text evidence="2">The sequence shown here is derived from an EMBL/GenBank/DDBJ whole genome shotgun (WGS) entry which is preliminary data.</text>
</comment>
<dbReference type="AlphaFoldDB" id="A0AAD4F944"/>
<evidence type="ECO:0000313" key="3">
    <source>
        <dbReference type="Proteomes" id="UP001199106"/>
    </source>
</evidence>
<reference evidence="2" key="1">
    <citation type="submission" date="2021-07" db="EMBL/GenBank/DDBJ databases">
        <title>Genome Resource of American Ginseng Black Spot Pathogen Alternaria panax.</title>
        <authorList>
            <person name="Qiu C."/>
            <person name="Wang W."/>
            <person name="Liu Z."/>
        </authorList>
    </citation>
    <scope>NUCLEOTIDE SEQUENCE</scope>
    <source>
        <strain evidence="2">BNCC115425</strain>
    </source>
</reference>
<protein>
    <submittedName>
        <fullName evidence="2">Uncharacterized protein</fullName>
    </submittedName>
</protein>
<name>A0AAD4F944_9PLEO</name>